<organism evidence="1 2">
    <name type="scientific">Rhodococcus erythropolis</name>
    <name type="common">Arthrobacter picolinophilus</name>
    <dbReference type="NCBI Taxonomy" id="1833"/>
    <lineage>
        <taxon>Bacteria</taxon>
        <taxon>Bacillati</taxon>
        <taxon>Actinomycetota</taxon>
        <taxon>Actinomycetes</taxon>
        <taxon>Mycobacteriales</taxon>
        <taxon>Nocardiaceae</taxon>
        <taxon>Rhodococcus</taxon>
        <taxon>Rhodococcus erythropolis group</taxon>
    </lineage>
</organism>
<evidence type="ECO:0000313" key="2">
    <source>
        <dbReference type="Proteomes" id="UP000325576"/>
    </source>
</evidence>
<accession>A0A0C2VSZ9</accession>
<dbReference type="EMBL" id="MRBO01000482">
    <property type="protein sequence ID" value="KAB2583978.1"/>
    <property type="molecule type" value="Genomic_DNA"/>
</dbReference>
<protein>
    <submittedName>
        <fullName evidence="1">Uncharacterized protein</fullName>
    </submittedName>
</protein>
<reference evidence="1 2" key="1">
    <citation type="journal article" date="2017" name="Poromechanics V (2013)">
        <title>Genomic Characterization of the Arsenic-Tolerant Actinobacterium, &lt;i&gt;Rhodococcus erythropolis&lt;/i&gt; S43.</title>
        <authorList>
            <person name="Retamal-Morales G."/>
            <person name="Mehnert M."/>
            <person name="Schwabe R."/>
            <person name="Tischler D."/>
            <person name="Schloemann M."/>
            <person name="Levican G.J."/>
        </authorList>
    </citation>
    <scope>NUCLEOTIDE SEQUENCE [LARGE SCALE GENOMIC DNA]</scope>
    <source>
        <strain evidence="1 2">S43</strain>
    </source>
</reference>
<dbReference type="Proteomes" id="UP000325576">
    <property type="component" value="Unassembled WGS sequence"/>
</dbReference>
<sequence length="140" mass="15450">MTWLAVDDQLPQSPVGQQLVEQAVHARHSSDFAEIQKFNRDGEPITLEEWAGLLSDRDYSTVGNDYATIDGGRVLVTTLWIGHRWAGGDLFTTRLLPMRGCVDEHGLQRPVWAQSYPTLAAAAGGHAEILDGLRAGRWPT</sequence>
<proteinExistence type="predicted"/>
<gene>
    <name evidence="1" type="ORF">BS297_17685</name>
</gene>
<evidence type="ECO:0000313" key="1">
    <source>
        <dbReference type="EMBL" id="KAB2583978.1"/>
    </source>
</evidence>
<name>A0A0C2VSZ9_RHOER</name>
<dbReference type="AlphaFoldDB" id="A0A0C2VSZ9"/>
<comment type="caution">
    <text evidence="1">The sequence shown here is derived from an EMBL/GenBank/DDBJ whole genome shotgun (WGS) entry which is preliminary data.</text>
</comment>